<dbReference type="OrthoDB" id="108650at2157"/>
<dbReference type="EMBL" id="QGMZ01000070">
    <property type="protein sequence ID" value="PWR69532.1"/>
    <property type="molecule type" value="Genomic_DNA"/>
</dbReference>
<sequence length="100" mass="11642">MIEKIRSYIRSDQYLITAHARLRMAERGIKTGAIEQAIITGEIIEEYSDDEPCPSVLMGIETTDIMLHVVIGVCDDHLRIITCYYPDDAHWITYNERRRE</sequence>
<reference evidence="1 2" key="1">
    <citation type="submission" date="2018-05" db="EMBL/GenBank/DDBJ databases">
        <title>Draft genome of Methanospirillum stamsii Pt1.</title>
        <authorList>
            <person name="Dueholm M.S."/>
            <person name="Nielsen P.H."/>
            <person name="Bakmann L.F."/>
            <person name="Otzen D.E."/>
        </authorList>
    </citation>
    <scope>NUCLEOTIDE SEQUENCE [LARGE SCALE GENOMIC DNA]</scope>
    <source>
        <strain evidence="1 2">Pt1</strain>
    </source>
</reference>
<dbReference type="Pfam" id="PF14076">
    <property type="entry name" value="DUF4258"/>
    <property type="match status" value="1"/>
</dbReference>
<evidence type="ECO:0000313" key="1">
    <source>
        <dbReference type="EMBL" id="PWR69532.1"/>
    </source>
</evidence>
<comment type="caution">
    <text evidence="1">The sequence shown here is derived from an EMBL/GenBank/DDBJ whole genome shotgun (WGS) entry which is preliminary data.</text>
</comment>
<dbReference type="InterPro" id="IPR025354">
    <property type="entry name" value="DUF4258"/>
</dbReference>
<evidence type="ECO:0008006" key="3">
    <source>
        <dbReference type="Google" id="ProtNLM"/>
    </source>
</evidence>
<accession>A0A2V2MN77</accession>
<dbReference type="RefSeq" id="WP_109942476.1">
    <property type="nucleotide sequence ID" value="NZ_CP176366.1"/>
</dbReference>
<dbReference type="AlphaFoldDB" id="A0A2V2MN77"/>
<organism evidence="1 2">
    <name type="scientific">Methanospirillum stamsii</name>
    <dbReference type="NCBI Taxonomy" id="1277351"/>
    <lineage>
        <taxon>Archaea</taxon>
        <taxon>Methanobacteriati</taxon>
        <taxon>Methanobacteriota</taxon>
        <taxon>Stenosarchaea group</taxon>
        <taxon>Methanomicrobia</taxon>
        <taxon>Methanomicrobiales</taxon>
        <taxon>Methanospirillaceae</taxon>
        <taxon>Methanospirillum</taxon>
    </lineage>
</organism>
<keyword evidence="2" id="KW-1185">Reference proteome</keyword>
<dbReference type="GeneID" id="97611399"/>
<gene>
    <name evidence="1" type="ORF">DLD82_17790</name>
</gene>
<name>A0A2V2MN77_9EURY</name>
<protein>
    <recommendedName>
        <fullName evidence="3">DUF4258 domain-containing protein</fullName>
    </recommendedName>
</protein>
<proteinExistence type="predicted"/>
<dbReference type="Proteomes" id="UP000245934">
    <property type="component" value="Unassembled WGS sequence"/>
</dbReference>
<evidence type="ECO:0000313" key="2">
    <source>
        <dbReference type="Proteomes" id="UP000245934"/>
    </source>
</evidence>